<dbReference type="Proteomes" id="UP000571854">
    <property type="component" value="Unassembled WGS sequence"/>
</dbReference>
<organism evidence="1 2">
    <name type="scientific">Methanococcus maripaludis</name>
    <name type="common">Methanococcus deltae</name>
    <dbReference type="NCBI Taxonomy" id="39152"/>
    <lineage>
        <taxon>Archaea</taxon>
        <taxon>Methanobacteriati</taxon>
        <taxon>Methanobacteriota</taxon>
        <taxon>Methanomada group</taxon>
        <taxon>Methanococci</taxon>
        <taxon>Methanococcales</taxon>
        <taxon>Methanococcaceae</taxon>
        <taxon>Methanococcus</taxon>
    </lineage>
</organism>
<reference evidence="1 2" key="1">
    <citation type="submission" date="2020-07" db="EMBL/GenBank/DDBJ databases">
        <title>Genomic Encyclopedia of Type Strains, Phase IV (KMG-V): Genome sequencing to study the core and pangenomes of soil and plant-associated prokaryotes.</title>
        <authorList>
            <person name="Whitman W."/>
        </authorList>
    </citation>
    <scope>NUCLEOTIDE SEQUENCE [LARGE SCALE GENOMIC DNA]</scope>
    <source>
        <strain evidence="1 2">A5</strain>
    </source>
</reference>
<sequence length="81" mass="9490">MDKDYSEVSPLIHVRSMTKLSNLLISLCPGEEKETFVQLMSEKTVMRDPTKEGFILQTMKDNEKWVRFVKAKEIKRLGEKE</sequence>
<dbReference type="RefSeq" id="WP_181491765.1">
    <property type="nucleotide sequence ID" value="NZ_JACDUJ010000001.1"/>
</dbReference>
<comment type="caution">
    <text evidence="1">The sequence shown here is derived from an EMBL/GenBank/DDBJ whole genome shotgun (WGS) entry which is preliminary data.</text>
</comment>
<evidence type="ECO:0000313" key="1">
    <source>
        <dbReference type="EMBL" id="MBA2846190.1"/>
    </source>
</evidence>
<accession>A0A7J9NMD5</accession>
<protein>
    <submittedName>
        <fullName evidence="1">Uncharacterized protein</fullName>
    </submittedName>
</protein>
<evidence type="ECO:0000313" key="2">
    <source>
        <dbReference type="Proteomes" id="UP000571854"/>
    </source>
</evidence>
<dbReference type="EMBL" id="JACDUJ010000001">
    <property type="protein sequence ID" value="MBA2846190.1"/>
    <property type="molecule type" value="Genomic_DNA"/>
</dbReference>
<gene>
    <name evidence="1" type="ORF">HNP88_000374</name>
</gene>
<name>A0A7J9NMD5_METMI</name>
<proteinExistence type="predicted"/>
<dbReference type="AlphaFoldDB" id="A0A7J9NMD5"/>